<feature type="chain" id="PRO_5041968317" evidence="6">
    <location>
        <begin position="21"/>
        <end position="594"/>
    </location>
</feature>
<evidence type="ECO:0000256" key="5">
    <source>
        <dbReference type="ARBA" id="ARBA00023237"/>
    </source>
</evidence>
<evidence type="ECO:0000313" key="10">
    <source>
        <dbReference type="Proteomes" id="UP001241110"/>
    </source>
</evidence>
<comment type="subcellular location">
    <subcellularLocation>
        <location evidence="1">Cell outer membrane</location>
    </subcellularLocation>
</comment>
<dbReference type="InterPro" id="IPR033985">
    <property type="entry name" value="SusD-like_N"/>
</dbReference>
<proteinExistence type="inferred from homology"/>
<reference evidence="9" key="1">
    <citation type="submission" date="2023-05" db="EMBL/GenBank/DDBJ databases">
        <authorList>
            <person name="Zhang X."/>
        </authorList>
    </citation>
    <scope>NUCLEOTIDE SEQUENCE</scope>
    <source>
        <strain evidence="9">YF14B1</strain>
    </source>
</reference>
<dbReference type="Proteomes" id="UP001241110">
    <property type="component" value="Unassembled WGS sequence"/>
</dbReference>
<keyword evidence="5" id="KW-0998">Cell outer membrane</keyword>
<dbReference type="InterPro" id="IPR012944">
    <property type="entry name" value="SusD_RagB_dom"/>
</dbReference>
<dbReference type="InterPro" id="IPR011990">
    <property type="entry name" value="TPR-like_helical_dom_sf"/>
</dbReference>
<dbReference type="Pfam" id="PF14322">
    <property type="entry name" value="SusD-like_3"/>
    <property type="match status" value="1"/>
</dbReference>
<sequence length="594" mass="65944">MRKSKFILILAIAASLPLFYSCGDSFLDKPAQGALNDAQLANRAGLDAVLTGAYAALDGARQDNQNFSGSNAWEAAPDNWVYGSVAGGDAHKGSDGSDQPAIDAIARYLVDPSNGYLNSKWRTLYEGITRANSVLVLVKLAKDITEDEAKSFEGQARFLRGHYYFELRKMFKHVPWIDETTTDFNQPNTEEIWPKIEADFLFAYQNLPATHSQVGRVNKWAAGSYLAKTYLYEKKYNEAKPVFDDVIANGVTSNGLKYGLTDNYEDNFNPAVENNKESIFAIQQVANDGTNMIGNANNGGMLNFPYNSPFRCCGFYQPSQDLVNSFRTNATGLPFLDTYNTNAVKSDMGIKSDQAYTPDAGSLDPRLDWTVGRRGIPYLDWGLHPGASWVRDQSYSGPYAPKKNVYWQVTQDKYADQHTWAPGTAINILVIRYADVLLMAAEVEAQLGNLDQAQAYVNQVRARAANPASYVYQYKDNSAPLNGFSTTPAADYNVSQYPAGNFAANGQAYALKAIYFERKLELAMEGHRFFDLVRWGIAEATLDAYLAYESKITGDLKGGDFTAPQDEYYPIPQRQIDLQMVNGKSTLTQNDGYK</sequence>
<dbReference type="RefSeq" id="WP_313986410.1">
    <property type="nucleotide sequence ID" value="NZ_JASJOS010000016.1"/>
</dbReference>
<evidence type="ECO:0000256" key="2">
    <source>
        <dbReference type="ARBA" id="ARBA00006275"/>
    </source>
</evidence>
<dbReference type="EMBL" id="JASJOS010000016">
    <property type="protein sequence ID" value="MDJ1484747.1"/>
    <property type="molecule type" value="Genomic_DNA"/>
</dbReference>
<evidence type="ECO:0000256" key="4">
    <source>
        <dbReference type="ARBA" id="ARBA00023136"/>
    </source>
</evidence>
<dbReference type="Pfam" id="PF07980">
    <property type="entry name" value="SusD_RagB"/>
    <property type="match status" value="1"/>
</dbReference>
<accession>A0AAE3QSR1</accession>
<comment type="caution">
    <text evidence="9">The sequence shown here is derived from an EMBL/GenBank/DDBJ whole genome shotgun (WGS) entry which is preliminary data.</text>
</comment>
<feature type="domain" description="SusD-like N-terminal" evidence="8">
    <location>
        <begin position="103"/>
        <end position="231"/>
    </location>
</feature>
<gene>
    <name evidence="9" type="ORF">QNI16_29880</name>
</gene>
<dbReference type="SUPFAM" id="SSF48452">
    <property type="entry name" value="TPR-like"/>
    <property type="match status" value="1"/>
</dbReference>
<dbReference type="GO" id="GO:0009279">
    <property type="term" value="C:cell outer membrane"/>
    <property type="evidence" value="ECO:0007669"/>
    <property type="project" value="UniProtKB-SubCell"/>
</dbReference>
<evidence type="ECO:0000256" key="3">
    <source>
        <dbReference type="ARBA" id="ARBA00022729"/>
    </source>
</evidence>
<feature type="domain" description="RagB/SusD" evidence="7">
    <location>
        <begin position="276"/>
        <end position="593"/>
    </location>
</feature>
<keyword evidence="3 6" id="KW-0732">Signal</keyword>
<name>A0AAE3QSR1_9BACT</name>
<feature type="signal peptide" evidence="6">
    <location>
        <begin position="1"/>
        <end position="20"/>
    </location>
</feature>
<keyword evidence="4" id="KW-0472">Membrane</keyword>
<evidence type="ECO:0000256" key="6">
    <source>
        <dbReference type="SAM" id="SignalP"/>
    </source>
</evidence>
<dbReference type="Gene3D" id="1.25.40.390">
    <property type="match status" value="1"/>
</dbReference>
<protein>
    <submittedName>
        <fullName evidence="9">RagB/SusD family nutrient uptake outer membrane protein</fullName>
    </submittedName>
</protein>
<dbReference type="PROSITE" id="PS51257">
    <property type="entry name" value="PROKAR_LIPOPROTEIN"/>
    <property type="match status" value="1"/>
</dbReference>
<evidence type="ECO:0000259" key="8">
    <source>
        <dbReference type="Pfam" id="PF14322"/>
    </source>
</evidence>
<organism evidence="9 10">
    <name type="scientific">Xanthocytophaga flava</name>
    <dbReference type="NCBI Taxonomy" id="3048013"/>
    <lineage>
        <taxon>Bacteria</taxon>
        <taxon>Pseudomonadati</taxon>
        <taxon>Bacteroidota</taxon>
        <taxon>Cytophagia</taxon>
        <taxon>Cytophagales</taxon>
        <taxon>Rhodocytophagaceae</taxon>
        <taxon>Xanthocytophaga</taxon>
    </lineage>
</organism>
<dbReference type="AlphaFoldDB" id="A0AAE3QSR1"/>
<evidence type="ECO:0000256" key="1">
    <source>
        <dbReference type="ARBA" id="ARBA00004442"/>
    </source>
</evidence>
<evidence type="ECO:0000313" key="9">
    <source>
        <dbReference type="EMBL" id="MDJ1484747.1"/>
    </source>
</evidence>
<comment type="similarity">
    <text evidence="2">Belongs to the SusD family.</text>
</comment>
<evidence type="ECO:0000259" key="7">
    <source>
        <dbReference type="Pfam" id="PF07980"/>
    </source>
</evidence>